<dbReference type="EMBL" id="CP116968">
    <property type="protein sequence ID" value="WNM61101.1"/>
    <property type="molecule type" value="Genomic_DNA"/>
</dbReference>
<keyword evidence="4" id="KW-1133">Transmembrane helix</keyword>
<dbReference type="InterPro" id="IPR001173">
    <property type="entry name" value="Glyco_trans_2-like"/>
</dbReference>
<dbReference type="PANTHER" id="PTHR43179">
    <property type="entry name" value="RHAMNOSYLTRANSFERASE WBBL"/>
    <property type="match status" value="1"/>
</dbReference>
<proteinExistence type="inferred from homology"/>
<dbReference type="CDD" id="cd00761">
    <property type="entry name" value="Glyco_tranf_GTA_type"/>
    <property type="match status" value="1"/>
</dbReference>
<sequence length="322" mass="36051">MLDNECSGTGHNSEPVVSVLIVADHDTDRHAELADLRSCLQALAAQKVDEPVEFLLVETEERARKLPPDLLAELPGLKVIGVPKDATYEQKNAGAQAAQGKIIALLDADCIPVPGWLKSLITTFQSHPQYVAVSGRTMYEGKTATERCLSVLSRGFLDPGKEGPTRFISNNNSGFLRKVYERFPLPENEGPYAAQLQSAAIMRDGGRFLFQPAMTVIHDFEGWSMERDIRCHIGWATIRIRQLDPGLRFSWLLRLGQGSIPLFYIGRVLESLGTCFRVGQQYGLRLTDYPVAVALTLWIHFLEINGMLLAFRHQRVDKTKYR</sequence>
<dbReference type="Proteomes" id="UP001302494">
    <property type="component" value="Chromosome"/>
</dbReference>
<keyword evidence="4" id="KW-0472">Membrane</keyword>
<evidence type="ECO:0000256" key="1">
    <source>
        <dbReference type="ARBA" id="ARBA00006739"/>
    </source>
</evidence>
<evidence type="ECO:0000256" key="4">
    <source>
        <dbReference type="SAM" id="Phobius"/>
    </source>
</evidence>
<gene>
    <name evidence="6" type="ORF">PQG83_15240</name>
</gene>
<dbReference type="AlphaFoldDB" id="A0AA96GG17"/>
<keyword evidence="3" id="KW-0808">Transferase</keyword>
<dbReference type="KEGG" id="nneo:PQG83_15240"/>
<accession>A0AA96GG17</accession>
<dbReference type="RefSeq" id="WP_312742780.1">
    <property type="nucleotide sequence ID" value="NZ_CP116968.1"/>
</dbReference>
<organism evidence="6 7">
    <name type="scientific">Candidatus Nitrospira neomarina</name>
    <dbReference type="NCBI Taxonomy" id="3020899"/>
    <lineage>
        <taxon>Bacteria</taxon>
        <taxon>Pseudomonadati</taxon>
        <taxon>Nitrospirota</taxon>
        <taxon>Nitrospiria</taxon>
        <taxon>Nitrospirales</taxon>
        <taxon>Nitrospiraceae</taxon>
        <taxon>Nitrospira</taxon>
    </lineage>
</organism>
<keyword evidence="4" id="KW-0812">Transmembrane</keyword>
<name>A0AA96GG17_9BACT</name>
<keyword evidence="7" id="KW-1185">Reference proteome</keyword>
<protein>
    <submittedName>
        <fullName evidence="6">Glycosyltransferase family 2 protein</fullName>
    </submittedName>
</protein>
<feature type="domain" description="Glycosyltransferase 2-like" evidence="5">
    <location>
        <begin position="32"/>
        <end position="181"/>
    </location>
</feature>
<comment type="similarity">
    <text evidence="1">Belongs to the glycosyltransferase 2 family.</text>
</comment>
<feature type="transmembrane region" description="Helical" evidence="4">
    <location>
        <begin position="289"/>
        <end position="311"/>
    </location>
</feature>
<evidence type="ECO:0000256" key="3">
    <source>
        <dbReference type="ARBA" id="ARBA00022679"/>
    </source>
</evidence>
<dbReference type="Pfam" id="PF00535">
    <property type="entry name" value="Glycos_transf_2"/>
    <property type="match status" value="1"/>
</dbReference>
<reference evidence="6 7" key="1">
    <citation type="submission" date="2023-01" db="EMBL/GenBank/DDBJ databases">
        <title>Cultivation and genomic characterization of new, ubiquitous marine nitrite-oxidizing bacteria from the Nitrospirales.</title>
        <authorList>
            <person name="Mueller A.J."/>
            <person name="Daebeler A."/>
            <person name="Herbold C.W."/>
            <person name="Kirkegaard R.H."/>
            <person name="Daims H."/>
        </authorList>
    </citation>
    <scope>NUCLEOTIDE SEQUENCE [LARGE SCALE GENOMIC DNA]</scope>
    <source>
        <strain evidence="6 7">DK</strain>
    </source>
</reference>
<dbReference type="Gene3D" id="3.90.550.10">
    <property type="entry name" value="Spore Coat Polysaccharide Biosynthesis Protein SpsA, Chain A"/>
    <property type="match status" value="1"/>
</dbReference>
<evidence type="ECO:0000313" key="6">
    <source>
        <dbReference type="EMBL" id="WNM61101.1"/>
    </source>
</evidence>
<dbReference type="SUPFAM" id="SSF53448">
    <property type="entry name" value="Nucleotide-diphospho-sugar transferases"/>
    <property type="match status" value="1"/>
</dbReference>
<dbReference type="GO" id="GO:0016757">
    <property type="term" value="F:glycosyltransferase activity"/>
    <property type="evidence" value="ECO:0007669"/>
    <property type="project" value="UniProtKB-KW"/>
</dbReference>
<dbReference type="PANTHER" id="PTHR43179:SF12">
    <property type="entry name" value="GALACTOFURANOSYLTRANSFERASE GLFT2"/>
    <property type="match status" value="1"/>
</dbReference>
<evidence type="ECO:0000313" key="7">
    <source>
        <dbReference type="Proteomes" id="UP001302494"/>
    </source>
</evidence>
<evidence type="ECO:0000256" key="2">
    <source>
        <dbReference type="ARBA" id="ARBA00022676"/>
    </source>
</evidence>
<keyword evidence="2" id="KW-0328">Glycosyltransferase</keyword>
<evidence type="ECO:0000259" key="5">
    <source>
        <dbReference type="Pfam" id="PF00535"/>
    </source>
</evidence>
<dbReference type="InterPro" id="IPR029044">
    <property type="entry name" value="Nucleotide-diphossugar_trans"/>
</dbReference>